<accession>A0A223KUX8</accession>
<dbReference type="EMBL" id="CP018866">
    <property type="protein sequence ID" value="AST93266.1"/>
    <property type="molecule type" value="Genomic_DNA"/>
</dbReference>
<dbReference type="KEGG" id="bcoh:BC6307_19385"/>
<name>A0A223KUX8_9BACI</name>
<feature type="domain" description="HTH cro/C1-type" evidence="1">
    <location>
        <begin position="6"/>
        <end position="60"/>
    </location>
</feature>
<dbReference type="PROSITE" id="PS50943">
    <property type="entry name" value="HTH_CROC1"/>
    <property type="match status" value="1"/>
</dbReference>
<dbReference type="CDD" id="cd00093">
    <property type="entry name" value="HTH_XRE"/>
    <property type="match status" value="1"/>
</dbReference>
<dbReference type="Proteomes" id="UP000215224">
    <property type="component" value="Chromosome"/>
</dbReference>
<evidence type="ECO:0000313" key="2">
    <source>
        <dbReference type="EMBL" id="AST93266.1"/>
    </source>
</evidence>
<dbReference type="SUPFAM" id="SSF47413">
    <property type="entry name" value="lambda repressor-like DNA-binding domains"/>
    <property type="match status" value="1"/>
</dbReference>
<dbReference type="STRING" id="1314751.GCA_001591425_03693"/>
<sequence>MNPTVFRFIRQSQGLTQKELGQRLGISEGLVCMIERGKKNISHNVNKKFRETFGNEYVEKCRAFLEQN</sequence>
<dbReference type="GO" id="GO:0003677">
    <property type="term" value="F:DNA binding"/>
    <property type="evidence" value="ECO:0007669"/>
    <property type="project" value="InterPro"/>
</dbReference>
<dbReference type="InterPro" id="IPR010982">
    <property type="entry name" value="Lambda_DNA-bd_dom_sf"/>
</dbReference>
<gene>
    <name evidence="2" type="ORF">BC6307_19385</name>
</gene>
<keyword evidence="3" id="KW-1185">Reference proteome</keyword>
<evidence type="ECO:0000313" key="3">
    <source>
        <dbReference type="Proteomes" id="UP000215224"/>
    </source>
</evidence>
<dbReference type="Pfam" id="PF01381">
    <property type="entry name" value="HTH_3"/>
    <property type="match status" value="1"/>
</dbReference>
<dbReference type="Gene3D" id="1.10.260.40">
    <property type="entry name" value="lambda repressor-like DNA-binding domains"/>
    <property type="match status" value="1"/>
</dbReference>
<proteinExistence type="predicted"/>
<reference evidence="2 3" key="1">
    <citation type="submission" date="2016-12" db="EMBL/GenBank/DDBJ databases">
        <title>The whole genome sequencing and assembly of Bacillus cohnii DSM 6307T strain.</title>
        <authorList>
            <person name="Lee Y.-J."/>
            <person name="Yi H."/>
            <person name="Bahn Y.-S."/>
            <person name="Kim J.F."/>
            <person name="Lee D.-W."/>
        </authorList>
    </citation>
    <scope>NUCLEOTIDE SEQUENCE [LARGE SCALE GENOMIC DNA]</scope>
    <source>
        <strain evidence="2 3">DSM 6307</strain>
    </source>
</reference>
<dbReference type="InterPro" id="IPR001387">
    <property type="entry name" value="Cro/C1-type_HTH"/>
</dbReference>
<protein>
    <recommendedName>
        <fullName evidence="1">HTH cro/C1-type domain-containing protein</fullName>
    </recommendedName>
</protein>
<organism evidence="2 3">
    <name type="scientific">Sutcliffiella cohnii</name>
    <dbReference type="NCBI Taxonomy" id="33932"/>
    <lineage>
        <taxon>Bacteria</taxon>
        <taxon>Bacillati</taxon>
        <taxon>Bacillota</taxon>
        <taxon>Bacilli</taxon>
        <taxon>Bacillales</taxon>
        <taxon>Bacillaceae</taxon>
        <taxon>Sutcliffiella</taxon>
    </lineage>
</organism>
<dbReference type="RefSeq" id="WP_157729291.1">
    <property type="nucleotide sequence ID" value="NZ_CP018866.1"/>
</dbReference>
<dbReference type="AlphaFoldDB" id="A0A223KUX8"/>
<evidence type="ECO:0000259" key="1">
    <source>
        <dbReference type="PROSITE" id="PS50943"/>
    </source>
</evidence>